<accession>A0A9P5X6H5</accession>
<dbReference type="Proteomes" id="UP000807342">
    <property type="component" value="Unassembled WGS sequence"/>
</dbReference>
<reference evidence="1" key="1">
    <citation type="submission" date="2020-11" db="EMBL/GenBank/DDBJ databases">
        <authorList>
            <consortium name="DOE Joint Genome Institute"/>
            <person name="Ahrendt S."/>
            <person name="Riley R."/>
            <person name="Andreopoulos W."/>
            <person name="Labutti K."/>
            <person name="Pangilinan J."/>
            <person name="Ruiz-Duenas F.J."/>
            <person name="Barrasa J.M."/>
            <person name="Sanchez-Garcia M."/>
            <person name="Camarero S."/>
            <person name="Miyauchi S."/>
            <person name="Serrano A."/>
            <person name="Linde D."/>
            <person name="Babiker R."/>
            <person name="Drula E."/>
            <person name="Ayuso-Fernandez I."/>
            <person name="Pacheco R."/>
            <person name="Padilla G."/>
            <person name="Ferreira P."/>
            <person name="Barriuso J."/>
            <person name="Kellner H."/>
            <person name="Castanera R."/>
            <person name="Alfaro M."/>
            <person name="Ramirez L."/>
            <person name="Pisabarro A.G."/>
            <person name="Kuo A."/>
            <person name="Tritt A."/>
            <person name="Lipzen A."/>
            <person name="He G."/>
            <person name="Yan M."/>
            <person name="Ng V."/>
            <person name="Cullen D."/>
            <person name="Martin F."/>
            <person name="Rosso M.-N."/>
            <person name="Henrissat B."/>
            <person name="Hibbett D."/>
            <person name="Martinez A.T."/>
            <person name="Grigoriev I.V."/>
        </authorList>
    </citation>
    <scope>NUCLEOTIDE SEQUENCE</scope>
    <source>
        <strain evidence="1">MF-IS2</strain>
    </source>
</reference>
<evidence type="ECO:0000313" key="1">
    <source>
        <dbReference type="EMBL" id="KAF9445444.1"/>
    </source>
</evidence>
<dbReference type="EMBL" id="MU151301">
    <property type="protein sequence ID" value="KAF9445444.1"/>
    <property type="molecule type" value="Genomic_DNA"/>
</dbReference>
<protein>
    <submittedName>
        <fullName evidence="1">Uncharacterized protein</fullName>
    </submittedName>
</protein>
<proteinExistence type="predicted"/>
<keyword evidence="2" id="KW-1185">Reference proteome</keyword>
<gene>
    <name evidence="1" type="ORF">P691DRAFT_270564</name>
</gene>
<sequence>MNSRGKACINHYITHSIEGQGTGHMSPLGGRISCVMSSVSVEAGYASSFSPNTVLLSLTTPSTSSHIDIPNCILLSYAPPPIFIESNLPKTSVPLSFSKYPFQIPHPHLVSYSRRCQPAGVSHSKSKPITLPQLPGSLRTLSTSIYPPP</sequence>
<evidence type="ECO:0000313" key="2">
    <source>
        <dbReference type="Proteomes" id="UP000807342"/>
    </source>
</evidence>
<name>A0A9P5X6H5_9AGAR</name>
<organism evidence="1 2">
    <name type="scientific">Macrolepiota fuliginosa MF-IS2</name>
    <dbReference type="NCBI Taxonomy" id="1400762"/>
    <lineage>
        <taxon>Eukaryota</taxon>
        <taxon>Fungi</taxon>
        <taxon>Dikarya</taxon>
        <taxon>Basidiomycota</taxon>
        <taxon>Agaricomycotina</taxon>
        <taxon>Agaricomycetes</taxon>
        <taxon>Agaricomycetidae</taxon>
        <taxon>Agaricales</taxon>
        <taxon>Agaricineae</taxon>
        <taxon>Agaricaceae</taxon>
        <taxon>Macrolepiota</taxon>
    </lineage>
</organism>
<dbReference type="AlphaFoldDB" id="A0A9P5X6H5"/>
<comment type="caution">
    <text evidence="1">The sequence shown here is derived from an EMBL/GenBank/DDBJ whole genome shotgun (WGS) entry which is preliminary data.</text>
</comment>